<evidence type="ECO:0000256" key="1">
    <source>
        <dbReference type="SAM" id="MobiDB-lite"/>
    </source>
</evidence>
<evidence type="ECO:0000313" key="3">
    <source>
        <dbReference type="Proteomes" id="UP000683925"/>
    </source>
</evidence>
<name>A0A8S1UGK8_PAROT</name>
<comment type="caution">
    <text evidence="2">The sequence shown here is derived from an EMBL/GenBank/DDBJ whole genome shotgun (WGS) entry which is preliminary data.</text>
</comment>
<gene>
    <name evidence="2" type="ORF">POCTA_138.1.T0400218</name>
</gene>
<keyword evidence="3" id="KW-1185">Reference proteome</keyword>
<accession>A0A8S1UGK8</accession>
<dbReference type="OrthoDB" id="291741at2759"/>
<feature type="compositionally biased region" description="Polar residues" evidence="1">
    <location>
        <begin position="49"/>
        <end position="62"/>
    </location>
</feature>
<sequence length="73" mass="8858">MGCTQGKYKQKRASFQYEIYERVQQDQIKEEKIYDVHKNPIIQRRVKTHSQTPDQQSRTKQYSDLLPNQKPQF</sequence>
<dbReference type="AlphaFoldDB" id="A0A8S1UGK8"/>
<reference evidence="2" key="1">
    <citation type="submission" date="2021-01" db="EMBL/GenBank/DDBJ databases">
        <authorList>
            <consortium name="Genoscope - CEA"/>
            <person name="William W."/>
        </authorList>
    </citation>
    <scope>NUCLEOTIDE SEQUENCE</scope>
</reference>
<protein>
    <submittedName>
        <fullName evidence="2">Uncharacterized protein</fullName>
    </submittedName>
</protein>
<dbReference type="OMA" id="VHKNPII"/>
<proteinExistence type="predicted"/>
<feature type="region of interest" description="Disordered" evidence="1">
    <location>
        <begin position="42"/>
        <end position="73"/>
    </location>
</feature>
<evidence type="ECO:0000313" key="2">
    <source>
        <dbReference type="EMBL" id="CAD8161776.1"/>
    </source>
</evidence>
<organism evidence="2 3">
    <name type="scientific">Paramecium octaurelia</name>
    <dbReference type="NCBI Taxonomy" id="43137"/>
    <lineage>
        <taxon>Eukaryota</taxon>
        <taxon>Sar</taxon>
        <taxon>Alveolata</taxon>
        <taxon>Ciliophora</taxon>
        <taxon>Intramacronucleata</taxon>
        <taxon>Oligohymenophorea</taxon>
        <taxon>Peniculida</taxon>
        <taxon>Parameciidae</taxon>
        <taxon>Paramecium</taxon>
    </lineage>
</organism>
<dbReference type="EMBL" id="CAJJDP010000040">
    <property type="protein sequence ID" value="CAD8161776.1"/>
    <property type="molecule type" value="Genomic_DNA"/>
</dbReference>
<dbReference type="Proteomes" id="UP000683925">
    <property type="component" value="Unassembled WGS sequence"/>
</dbReference>